<keyword evidence="2" id="KW-0472">Membrane</keyword>
<feature type="coiled-coil region" evidence="1">
    <location>
        <begin position="51"/>
        <end position="78"/>
    </location>
</feature>
<organism evidence="3 4">
    <name type="scientific">Candidatus Tagabacteria bacterium CG03_land_8_20_14_0_80_41_22</name>
    <dbReference type="NCBI Taxonomy" id="1975020"/>
    <lineage>
        <taxon>Bacteria</taxon>
        <taxon>Candidatus Tagaibacteriota</taxon>
    </lineage>
</organism>
<evidence type="ECO:0008006" key="5">
    <source>
        <dbReference type="Google" id="ProtNLM"/>
    </source>
</evidence>
<evidence type="ECO:0000256" key="2">
    <source>
        <dbReference type="SAM" id="Phobius"/>
    </source>
</evidence>
<keyword evidence="2" id="KW-1133">Transmembrane helix</keyword>
<sequence>MNTNIILYVSIGCVVLLAVWLGLIELRLKKIFRGKKAGDLEEVMRSLGEDLKNLNISREKTENYLKEVEKRLKKSLKQVGIVRFNPFGAGSGQGSNQSFSIALLDEIGNGAVISALYMRDNIKIYAKPVTEYKSEYSLSEEENEAIRKNKTSQ</sequence>
<dbReference type="AlphaFoldDB" id="A0A2M7B974"/>
<dbReference type="Proteomes" id="UP000228561">
    <property type="component" value="Unassembled WGS sequence"/>
</dbReference>
<name>A0A2M7B974_9BACT</name>
<dbReference type="InterPro" id="IPR027981">
    <property type="entry name" value="DUF4446"/>
</dbReference>
<feature type="transmembrane region" description="Helical" evidence="2">
    <location>
        <begin position="6"/>
        <end position="26"/>
    </location>
</feature>
<keyword evidence="1" id="KW-0175">Coiled coil</keyword>
<accession>A0A2M7B974</accession>
<gene>
    <name evidence="3" type="ORF">COS58_01075</name>
</gene>
<evidence type="ECO:0000256" key="1">
    <source>
        <dbReference type="SAM" id="Coils"/>
    </source>
</evidence>
<evidence type="ECO:0000313" key="3">
    <source>
        <dbReference type="EMBL" id="PIU99674.1"/>
    </source>
</evidence>
<reference evidence="4" key="1">
    <citation type="submission" date="2017-09" db="EMBL/GenBank/DDBJ databases">
        <title>Depth-based differentiation of microbial function through sediment-hosted aquifers and enrichment of novel symbionts in the deep terrestrial subsurface.</title>
        <authorList>
            <person name="Probst A.J."/>
            <person name="Ladd B."/>
            <person name="Jarett J.K."/>
            <person name="Geller-Mcgrath D.E."/>
            <person name="Sieber C.M.K."/>
            <person name="Emerson J.B."/>
            <person name="Anantharaman K."/>
            <person name="Thomas B.C."/>
            <person name="Malmstrom R."/>
            <person name="Stieglmeier M."/>
            <person name="Klingl A."/>
            <person name="Woyke T."/>
            <person name="Ryan C.M."/>
            <person name="Banfield J.F."/>
        </authorList>
    </citation>
    <scope>NUCLEOTIDE SEQUENCE [LARGE SCALE GENOMIC DNA]</scope>
</reference>
<dbReference type="Pfam" id="PF14584">
    <property type="entry name" value="DUF4446"/>
    <property type="match status" value="1"/>
</dbReference>
<keyword evidence="2" id="KW-0812">Transmembrane</keyword>
<proteinExistence type="predicted"/>
<evidence type="ECO:0000313" key="4">
    <source>
        <dbReference type="Proteomes" id="UP000228561"/>
    </source>
</evidence>
<dbReference type="EMBL" id="PEVG01000013">
    <property type="protein sequence ID" value="PIU99674.1"/>
    <property type="molecule type" value="Genomic_DNA"/>
</dbReference>
<protein>
    <recommendedName>
        <fullName evidence="5">DUF4446 domain-containing protein</fullName>
    </recommendedName>
</protein>
<comment type="caution">
    <text evidence="3">The sequence shown here is derived from an EMBL/GenBank/DDBJ whole genome shotgun (WGS) entry which is preliminary data.</text>
</comment>